<dbReference type="Proteomes" id="UP000297753">
    <property type="component" value="Unassembled WGS sequence"/>
</dbReference>
<feature type="chain" id="PRO_5021414417" description="Porin" evidence="1">
    <location>
        <begin position="24"/>
        <end position="262"/>
    </location>
</feature>
<feature type="signal peptide" evidence="1">
    <location>
        <begin position="1"/>
        <end position="23"/>
    </location>
</feature>
<reference evidence="2 3" key="1">
    <citation type="submission" date="2019-01" db="EMBL/GenBank/DDBJ databases">
        <title>Vibrio BEI176 sp. nov, a marine bacterium isolated from China: eastern marignal seas.</title>
        <authorList>
            <person name="Li B."/>
        </authorList>
    </citation>
    <scope>NUCLEOTIDE SEQUENCE [LARGE SCALE GENOMIC DNA]</scope>
    <source>
        <strain evidence="2 3">BEI176</strain>
    </source>
</reference>
<name>A0A4Y8WA19_9VIBR</name>
<evidence type="ECO:0000313" key="2">
    <source>
        <dbReference type="EMBL" id="TFH89779.1"/>
    </source>
</evidence>
<comment type="caution">
    <text evidence="2">The sequence shown here is derived from an EMBL/GenBank/DDBJ whole genome shotgun (WGS) entry which is preliminary data.</text>
</comment>
<evidence type="ECO:0008006" key="4">
    <source>
        <dbReference type="Google" id="ProtNLM"/>
    </source>
</evidence>
<evidence type="ECO:0000313" key="3">
    <source>
        <dbReference type="Proteomes" id="UP000297753"/>
    </source>
</evidence>
<keyword evidence="3" id="KW-1185">Reference proteome</keyword>
<dbReference type="AlphaFoldDB" id="A0A4Y8WA19"/>
<evidence type="ECO:0000256" key="1">
    <source>
        <dbReference type="SAM" id="SignalP"/>
    </source>
</evidence>
<organism evidence="2 3">
    <name type="scientific">Vibrio ouci</name>
    <dbReference type="NCBI Taxonomy" id="2499078"/>
    <lineage>
        <taxon>Bacteria</taxon>
        <taxon>Pseudomonadati</taxon>
        <taxon>Pseudomonadota</taxon>
        <taxon>Gammaproteobacteria</taxon>
        <taxon>Vibrionales</taxon>
        <taxon>Vibrionaceae</taxon>
        <taxon>Vibrio</taxon>
    </lineage>
</organism>
<proteinExistence type="predicted"/>
<sequence>MKINKAAIAVSLAVALSTSLVHAESQLQDMSDPMAVYTQAGIGYTDKGLNLKIGQSYDTGNPNTMGMNVLEIKGFAGDELGWSNRDSDDSIDSLRYRNFNVDMENGRGAQVDVDVNFTDIGTQGTASYSLIQALPQMGPLNLYPLAGLGAAFGESFDTTNDGALQAQDRWDLHGIFYLAGMYGKLEITDNIWLNYNPMYTGTLSGSDPFNHAGMEGDDSVLIHEAAVSYQINERTNIRYFANWTENINYANGDHRIEMNYQF</sequence>
<dbReference type="OrthoDB" id="5291732at2"/>
<dbReference type="EMBL" id="SATR01000045">
    <property type="protein sequence ID" value="TFH89779.1"/>
    <property type="molecule type" value="Genomic_DNA"/>
</dbReference>
<dbReference type="RefSeq" id="WP_134837103.1">
    <property type="nucleotide sequence ID" value="NZ_SATR01000045.1"/>
</dbReference>
<keyword evidence="1" id="KW-0732">Signal</keyword>
<accession>A0A4Y8WA19</accession>
<gene>
    <name evidence="2" type="ORF">ELS82_20400</name>
</gene>
<protein>
    <recommendedName>
        <fullName evidence="4">Porin</fullName>
    </recommendedName>
</protein>